<organism evidence="2 3">
    <name type="scientific">Kribbella turkmenica</name>
    <dbReference type="NCBI Taxonomy" id="2530375"/>
    <lineage>
        <taxon>Bacteria</taxon>
        <taxon>Bacillati</taxon>
        <taxon>Actinomycetota</taxon>
        <taxon>Actinomycetes</taxon>
        <taxon>Propionibacteriales</taxon>
        <taxon>Kribbellaceae</taxon>
        <taxon>Kribbella</taxon>
    </lineage>
</organism>
<feature type="compositionally biased region" description="Low complexity" evidence="1">
    <location>
        <begin position="1502"/>
        <end position="1513"/>
    </location>
</feature>
<feature type="compositionally biased region" description="Pro residues" evidence="1">
    <location>
        <begin position="1074"/>
        <end position="1083"/>
    </location>
</feature>
<evidence type="ECO:0000313" key="2">
    <source>
        <dbReference type="EMBL" id="TDD26118.1"/>
    </source>
</evidence>
<evidence type="ECO:0000256" key="1">
    <source>
        <dbReference type="SAM" id="MobiDB-lite"/>
    </source>
</evidence>
<feature type="compositionally biased region" description="Gly residues" evidence="1">
    <location>
        <begin position="1815"/>
        <end position="1826"/>
    </location>
</feature>
<feature type="compositionally biased region" description="Low complexity" evidence="1">
    <location>
        <begin position="2321"/>
        <end position="2331"/>
    </location>
</feature>
<accession>A0A4R4X6T2</accession>
<proteinExistence type="predicted"/>
<evidence type="ECO:0000313" key="3">
    <source>
        <dbReference type="Proteomes" id="UP000295172"/>
    </source>
</evidence>
<feature type="region of interest" description="Disordered" evidence="1">
    <location>
        <begin position="2308"/>
        <end position="2347"/>
    </location>
</feature>
<name>A0A4R4X6T2_9ACTN</name>
<dbReference type="RefSeq" id="WP_132319939.1">
    <property type="nucleotide sequence ID" value="NZ_SMKR01000049.1"/>
</dbReference>
<comment type="caution">
    <text evidence="2">The sequence shown here is derived from an EMBL/GenBank/DDBJ whole genome shotgun (WGS) entry which is preliminary data.</text>
</comment>
<keyword evidence="3" id="KW-1185">Reference proteome</keyword>
<gene>
    <name evidence="2" type="ORF">E1218_13635</name>
</gene>
<feature type="region of interest" description="Disordered" evidence="1">
    <location>
        <begin position="1224"/>
        <end position="1250"/>
    </location>
</feature>
<sequence>MGRLTTPGVTAPDPAARARAAIGTALGIVSPAAVPLRDGRVWLTSRQDVLPARVVRALAEQLGRRAADKITDERMLAEAVAVLGAEIARTRGEPPETGATDALDRLLRTPGLDRSRQVEAEAMLRLALRLAAQESEDAAARLRSLPGATRVPIATEIVSASERISQDASRLSTTNQPAPAIGRHRAQVGARHRRQTLTREISGRTPVAAQPGPDIRGSEQAALAALTRLDEGQLGSSVTIRPIVDGQSGLAAITLSSGDSPQYFRVEVAPVVRGLAAQGRLASGTANDPHVLRIKPGLPPHQYGEVWIHQLSLMSQEQQAARAGRSTGILRKLRSAVGHERLNRRTNADLAVYRKLSADWQLARDGRPNGPLGVAELERDLERMSVAIGRRSGAAPELPWAHDSTYSPAAAADGLAAERAIAATTVGPGIRGQLRQQVVDQIASMESAVADLETKATGWTQSGAAAADQATTKQDLAVAEDNLKDLLAPDRARRLRNDATAALAKARRHVAIADAYEQAAKDAGKALAGYRVLLSRLDDPDAQPQQIAEQAREAAEMTGAYQTSLRNALPIDHLESGVPTDQRLALPVEAINRQLAENGSSRRIADRGPVPVPGAQYRRLFSDGMVFTVGGDPDDEVSQVAQVRVRMKARDLTEVTGLDYSVAEQMSGSLGEGGQSNSITATHSSSVGYGVDLQPFMVLAPEGSAVRAASQVVSPRVDVTTGQTLSATSGATAHTQIGWVDVFKGESVPYSWNGTFEIEVRNSPTEPWSPVRTADAGEQLTWVPSPYTVQAPAETVTLEQVGHGEERTTEFPRHTVTRISGLHAINDRVVAQTRQRFGKLDRVGFDHISELLTEDPYRLLGEAAKPGGLSRTIPVGGESEYQLTLEVQPVWSQARLVGACTSEMGQEKVQVDFAGFNASRSSGTSLSASATVAYPGKLLDPAQPVPGYLPSPTALNDLGESTADLSPNVSAGRNVSRHGGQNLSTTAITPVVDRDMAPTQGVLVDLRVTATLRKLRDPKAEPIVVTDTCEAKLRLTANRLLRTGAAAGKDAVLRDDDNAIRLDQHGRALLLGDPEPPTGPRTLPPFHGTGENQLRGPGKSLPEQLEGVDEARQQALTSLSRMGLVPPLDADYRPRWDELPSDPRRRAGQLANFDRVMQDITDYRIAAGMNSACQSGLVVPLVDHRTGHAPRTRLFRLSTTQDFDDVQPAGTTWSRVIARLGISSHGSQQTGGRSKSVPWSAGAGLSNGPGEGLQGLAGKLGIKGSRNALGRAFNWSIGRRINRVTLNENTGEVDNLRQGIRITFGEMTGEDNPELLADVRGSVVLPYDSSLARAEEPVYAADPKKPHRDAVSRSIPVAVDAGDPADELFRQVDAIRADTVAYLQLDTALSPESLVSNTEWLEGRYELPLVITPPPANPAQALEDRTLLSRELKVVLRSEVVSQTVVAVNDQNTANINFTMNDAGHSSGTSASGGVGGEAGGGPVDAGQSAVSGKLSGGRTGGTSQSTSTYQTTGEERLRVNDGVHYELIERHRLVAEIVRGDEVVQTVPLPDGKVQKAIPEYTALELYGRDRLDLPLPFAADVAERYLTGKVDLSPRTAAGFVRRYKQEKAGVTTGLAAEHTDERLNARLLDRAGLPASTAPTPEDRLADTLVRTQQLAETRRVVGLPEQYDASLASSQLYAIQVEGHEDQDVDLIPQLREQVEEVSPGLLDSDPLLGQILEVDLSKDSYQGQLENMLGPRGYTTPIEVPVEGQAQSDLLLVTVKARFEGDVTVDGGPLTKAAAIGLVQKYSYTGRDRSTTHTTTYSGSAEVSGNGDGGSLSGGLGTDRIRSVSAGSGEQNTRLDRTGDFDLTPVNRTVVFTTEVRRIHNAGTAAMSSVKWRLNRTAPAPRSTTARPRELRAELTALVPRGLVSDPPVAAEQAAQEFHPDHRSAEMPVSSPAESMLPYRKGAQVADELYNSVTGHLAGVLGSGGLAQYEAALGVQLQPTALQARFSELTSPGGVKLEPMMGRGNGRTRFDVRVNARRLGWILVTPEPIPGQTGLVQRDQHQTKTSTAGNHLLPATATVGASGGIVSVTGSVGEQVRTQSNDGWGTRLETSAFRNGDIVTVRVPVVYDVTVDEVTDNGRGTPGTKDTTVLKDAATAEFYVKMQYHEYLERLRQLEAAGDVSLESGRLRAVPDKLGRPNLRMSEAGPDGSHQPYRPLLVAIDKAKAEEKPVVLSVKDKDGGNERLYTAFPNGTLRGENDGGFATAFATLDRNLVLMAEGRVDLRELYNTSEPGTDFSTNVAAALERGGVPTAMLKGLTHSTTQRQTTPPPTHAAKPPRGAAAASRTITPTAGGPSLTGP</sequence>
<feature type="compositionally biased region" description="Polar residues" evidence="1">
    <location>
        <begin position="1224"/>
        <end position="1233"/>
    </location>
</feature>
<feature type="region of interest" description="Disordered" evidence="1">
    <location>
        <begin position="1797"/>
        <end position="1849"/>
    </location>
</feature>
<dbReference type="EMBL" id="SMKR01000049">
    <property type="protein sequence ID" value="TDD26118.1"/>
    <property type="molecule type" value="Genomic_DNA"/>
</dbReference>
<feature type="region of interest" description="Disordered" evidence="1">
    <location>
        <begin position="1465"/>
        <end position="1513"/>
    </location>
</feature>
<protein>
    <submittedName>
        <fullName evidence="2">Uncharacterized protein</fullName>
    </submittedName>
</protein>
<reference evidence="2 3" key="1">
    <citation type="submission" date="2019-02" db="EMBL/GenBank/DDBJ databases">
        <title>Draft genome sequences of novel Actinobacteria.</title>
        <authorList>
            <person name="Sahin N."/>
            <person name="Ay H."/>
            <person name="Saygin H."/>
        </authorList>
    </citation>
    <scope>NUCLEOTIDE SEQUENCE [LARGE SCALE GENOMIC DNA]</scope>
    <source>
        <strain evidence="2 3">16K104</strain>
    </source>
</reference>
<feature type="region of interest" description="Disordered" evidence="1">
    <location>
        <begin position="1068"/>
        <end position="1102"/>
    </location>
</feature>
<dbReference type="Proteomes" id="UP000295172">
    <property type="component" value="Unassembled WGS sequence"/>
</dbReference>
<feature type="compositionally biased region" description="Polar residues" evidence="1">
    <location>
        <begin position="963"/>
        <end position="982"/>
    </location>
</feature>
<feature type="region of interest" description="Disordered" evidence="1">
    <location>
        <begin position="948"/>
        <end position="982"/>
    </location>
</feature>
<dbReference type="OrthoDB" id="3513155at2"/>
<feature type="compositionally biased region" description="Gly residues" evidence="1">
    <location>
        <begin position="1471"/>
        <end position="1484"/>
    </location>
</feature>